<feature type="compositionally biased region" description="Polar residues" evidence="1">
    <location>
        <begin position="138"/>
        <end position="154"/>
    </location>
</feature>
<sequence>NNTEKVSTTGTCLVKAENVANQNNQQVPVHANASGGSVVARVTGNDRVELASFQLKDVAHIWFTQWKDNRECRNAMLLEDMNISRLMTQVEGDKLREQAKDNKKSRTGPMSTLSRNRLVEIARSFSKGATHGCHPRTIGQTTTRAGGSWFTTTTPPQPSSEKLAKSRLTDKPTVRRSDHDPGDTLSFATLYIALNFDVSPKTLSESFSVSTPVGNLVRARRVYKNFSVTVSQKIISADLLELEMVDFDFILDMD</sequence>
<feature type="compositionally biased region" description="Basic and acidic residues" evidence="1">
    <location>
        <begin position="162"/>
        <end position="180"/>
    </location>
</feature>
<dbReference type="Proteomes" id="UP001234989">
    <property type="component" value="Chromosome 7"/>
</dbReference>
<organism evidence="2 3">
    <name type="scientific">Solanum verrucosum</name>
    <dbReference type="NCBI Taxonomy" id="315347"/>
    <lineage>
        <taxon>Eukaryota</taxon>
        <taxon>Viridiplantae</taxon>
        <taxon>Streptophyta</taxon>
        <taxon>Embryophyta</taxon>
        <taxon>Tracheophyta</taxon>
        <taxon>Spermatophyta</taxon>
        <taxon>Magnoliopsida</taxon>
        <taxon>eudicotyledons</taxon>
        <taxon>Gunneridae</taxon>
        <taxon>Pentapetalae</taxon>
        <taxon>asterids</taxon>
        <taxon>lamiids</taxon>
        <taxon>Solanales</taxon>
        <taxon>Solanaceae</taxon>
        <taxon>Solanoideae</taxon>
        <taxon>Solaneae</taxon>
        <taxon>Solanum</taxon>
    </lineage>
</organism>
<feature type="non-terminal residue" evidence="2">
    <location>
        <position position="1"/>
    </location>
</feature>
<evidence type="ECO:0000256" key="1">
    <source>
        <dbReference type="SAM" id="MobiDB-lite"/>
    </source>
</evidence>
<evidence type="ECO:0000313" key="2">
    <source>
        <dbReference type="EMBL" id="WMV37800.1"/>
    </source>
</evidence>
<reference evidence="2" key="1">
    <citation type="submission" date="2023-08" db="EMBL/GenBank/DDBJ databases">
        <title>A de novo genome assembly of Solanum verrucosum Schlechtendal, a Mexican diploid species geographically isolated from the other diploid A-genome species in potato relatives.</title>
        <authorList>
            <person name="Hosaka K."/>
        </authorList>
    </citation>
    <scope>NUCLEOTIDE SEQUENCE</scope>
    <source>
        <tissue evidence="2">Young leaves</tissue>
    </source>
</reference>
<feature type="region of interest" description="Disordered" evidence="1">
    <location>
        <begin position="129"/>
        <end position="180"/>
    </location>
</feature>
<keyword evidence="3" id="KW-1185">Reference proteome</keyword>
<protein>
    <submittedName>
        <fullName evidence="2">Uncharacterized protein</fullName>
    </submittedName>
</protein>
<evidence type="ECO:0000313" key="3">
    <source>
        <dbReference type="Proteomes" id="UP001234989"/>
    </source>
</evidence>
<name>A0AAF0U1Z7_SOLVR</name>
<proteinExistence type="predicted"/>
<dbReference type="EMBL" id="CP133618">
    <property type="protein sequence ID" value="WMV37800.1"/>
    <property type="molecule type" value="Genomic_DNA"/>
</dbReference>
<accession>A0AAF0U1Z7</accession>
<gene>
    <name evidence="2" type="ORF">MTR67_031185</name>
</gene>
<dbReference type="Pfam" id="PF08284">
    <property type="entry name" value="RVP_2"/>
    <property type="match status" value="1"/>
</dbReference>
<dbReference type="AlphaFoldDB" id="A0AAF0U1Z7"/>